<dbReference type="AlphaFoldDB" id="A0A3D8PN66"/>
<dbReference type="InterPro" id="IPR046342">
    <property type="entry name" value="CBS_dom_sf"/>
</dbReference>
<dbReference type="OrthoDB" id="9802114at2"/>
<evidence type="ECO:0000259" key="3">
    <source>
        <dbReference type="PROSITE" id="PS51371"/>
    </source>
</evidence>
<dbReference type="RefSeq" id="WP_115750443.1">
    <property type="nucleotide sequence ID" value="NZ_PIOD01000016.1"/>
</dbReference>
<dbReference type="InterPro" id="IPR051257">
    <property type="entry name" value="Diverse_CBS-Domain"/>
</dbReference>
<dbReference type="EMBL" id="PIOD01000016">
    <property type="protein sequence ID" value="RDW16688.1"/>
    <property type="molecule type" value="Genomic_DNA"/>
</dbReference>
<accession>A0A3D8PN66</accession>
<sequence>MTTLQEIMTENVVEVKPSDNLFTLAREMEANDIGFLPVIDDKFLGVVTDRDIVCKGLAKGQDINNIEAQQIMTEKVYTGFPDMDVEEASKLMQVQQISRLLVVENDQLKGVVSLGDIAATNNEQAAESALSEIKKSTP</sequence>
<dbReference type="PANTHER" id="PTHR43080">
    <property type="entry name" value="CBS DOMAIN-CONTAINING PROTEIN CBSX3, MITOCHONDRIAL"/>
    <property type="match status" value="1"/>
</dbReference>
<dbReference type="Pfam" id="PF00571">
    <property type="entry name" value="CBS"/>
    <property type="match status" value="2"/>
</dbReference>
<gene>
    <name evidence="4" type="ORF">CWR45_13740</name>
</gene>
<dbReference type="Gene3D" id="3.10.580.10">
    <property type="entry name" value="CBS-domain"/>
    <property type="match status" value="1"/>
</dbReference>
<keyword evidence="5" id="KW-1185">Reference proteome</keyword>
<keyword evidence="1 2" id="KW-0129">CBS domain</keyword>
<name>A0A3D8PN66_9BACI</name>
<dbReference type="CDD" id="cd04622">
    <property type="entry name" value="CBS_pair_HRP1_like"/>
    <property type="match status" value="1"/>
</dbReference>
<dbReference type="Proteomes" id="UP000256520">
    <property type="component" value="Unassembled WGS sequence"/>
</dbReference>
<evidence type="ECO:0000256" key="1">
    <source>
        <dbReference type="ARBA" id="ARBA00023122"/>
    </source>
</evidence>
<feature type="domain" description="CBS" evidence="3">
    <location>
        <begin position="8"/>
        <end position="63"/>
    </location>
</feature>
<evidence type="ECO:0000313" key="4">
    <source>
        <dbReference type="EMBL" id="RDW16688.1"/>
    </source>
</evidence>
<organism evidence="4 5">
    <name type="scientific">Oceanobacillus chungangensis</name>
    <dbReference type="NCBI Taxonomy" id="1229152"/>
    <lineage>
        <taxon>Bacteria</taxon>
        <taxon>Bacillati</taxon>
        <taxon>Bacillota</taxon>
        <taxon>Bacilli</taxon>
        <taxon>Bacillales</taxon>
        <taxon>Bacillaceae</taxon>
        <taxon>Oceanobacillus</taxon>
    </lineage>
</organism>
<evidence type="ECO:0000256" key="2">
    <source>
        <dbReference type="PROSITE-ProRule" id="PRU00703"/>
    </source>
</evidence>
<evidence type="ECO:0000313" key="5">
    <source>
        <dbReference type="Proteomes" id="UP000256520"/>
    </source>
</evidence>
<dbReference type="SUPFAM" id="SSF54631">
    <property type="entry name" value="CBS-domain pair"/>
    <property type="match status" value="1"/>
</dbReference>
<comment type="caution">
    <text evidence="4">The sequence shown here is derived from an EMBL/GenBank/DDBJ whole genome shotgun (WGS) entry which is preliminary data.</text>
</comment>
<protein>
    <submittedName>
        <fullName evidence="4">CBS domain-containing protein</fullName>
    </submittedName>
</protein>
<proteinExistence type="predicted"/>
<dbReference type="InterPro" id="IPR000644">
    <property type="entry name" value="CBS_dom"/>
</dbReference>
<dbReference type="PROSITE" id="PS51371">
    <property type="entry name" value="CBS"/>
    <property type="match status" value="2"/>
</dbReference>
<reference evidence="5" key="1">
    <citation type="submission" date="2017-11" db="EMBL/GenBank/DDBJ databases">
        <authorList>
            <person name="Zhu W."/>
        </authorList>
    </citation>
    <scope>NUCLEOTIDE SEQUENCE [LARGE SCALE GENOMIC DNA]</scope>
    <source>
        <strain evidence="5">CAU 1051</strain>
    </source>
</reference>
<dbReference type="PANTHER" id="PTHR43080:SF2">
    <property type="entry name" value="CBS DOMAIN-CONTAINING PROTEIN"/>
    <property type="match status" value="1"/>
</dbReference>
<feature type="domain" description="CBS" evidence="3">
    <location>
        <begin position="72"/>
        <end position="127"/>
    </location>
</feature>
<dbReference type="SMART" id="SM00116">
    <property type="entry name" value="CBS"/>
    <property type="match status" value="2"/>
</dbReference>